<dbReference type="Proteomes" id="UP000789702">
    <property type="component" value="Unassembled WGS sequence"/>
</dbReference>
<sequence length="408" mass="46908">MWVWENAESECITNSDHSVVIARLGTGIIDKRKPLAREKRLKGRKRIILTDKAQEEEWENYKTKLNEEIIKRLKTKNKMQDVEKRCKELDKNALWDIIASSILSSAYVTLPNKKVSANTRPIGSYNKNNGTQHDLKILGKWCHKCHEKTNTAHEAKKLGISFQERSLDKDALEIEGTSIRGIITEKELHSYKKSTSLNIFILEQLLTREGDKLITWKQLRKIRGLKKRGRKPSWFKSIELEVLTESSSREIKGKYKVAAPNQQAIAYNYVRISQDRRKREWIVFEKDKSIEIGKVIKKKRKCIDVEHWQIIKENREGDTIIEKCKGCSVKESQEGCCTIRQKQEYKHQVIDCIGSKEGTTCIGIPLSACAEVFEGSGGNPCKESEIIAINIEGIEETIIRREIKDAGI</sequence>
<name>A0ACA9JZJ7_9GLOM</name>
<feature type="non-terminal residue" evidence="1">
    <location>
        <position position="408"/>
    </location>
</feature>
<keyword evidence="2" id="KW-1185">Reference proteome</keyword>
<evidence type="ECO:0000313" key="2">
    <source>
        <dbReference type="Proteomes" id="UP000789702"/>
    </source>
</evidence>
<gene>
    <name evidence="1" type="ORF">DHETER_LOCUS442</name>
</gene>
<accession>A0ACA9JZJ7</accession>
<dbReference type="EMBL" id="CAJVPU010000214">
    <property type="protein sequence ID" value="CAG8443915.1"/>
    <property type="molecule type" value="Genomic_DNA"/>
</dbReference>
<reference evidence="1" key="1">
    <citation type="submission" date="2021-06" db="EMBL/GenBank/DDBJ databases">
        <authorList>
            <person name="Kallberg Y."/>
            <person name="Tangrot J."/>
            <person name="Rosling A."/>
        </authorList>
    </citation>
    <scope>NUCLEOTIDE SEQUENCE</scope>
    <source>
        <strain evidence="1">IL203A</strain>
    </source>
</reference>
<protein>
    <submittedName>
        <fullName evidence="1">1425_t:CDS:1</fullName>
    </submittedName>
</protein>
<comment type="caution">
    <text evidence="1">The sequence shown here is derived from an EMBL/GenBank/DDBJ whole genome shotgun (WGS) entry which is preliminary data.</text>
</comment>
<proteinExistence type="predicted"/>
<organism evidence="1 2">
    <name type="scientific">Dentiscutata heterogama</name>
    <dbReference type="NCBI Taxonomy" id="1316150"/>
    <lineage>
        <taxon>Eukaryota</taxon>
        <taxon>Fungi</taxon>
        <taxon>Fungi incertae sedis</taxon>
        <taxon>Mucoromycota</taxon>
        <taxon>Glomeromycotina</taxon>
        <taxon>Glomeromycetes</taxon>
        <taxon>Diversisporales</taxon>
        <taxon>Gigasporaceae</taxon>
        <taxon>Dentiscutata</taxon>
    </lineage>
</organism>
<evidence type="ECO:0000313" key="1">
    <source>
        <dbReference type="EMBL" id="CAG8443915.1"/>
    </source>
</evidence>